<dbReference type="InterPro" id="IPR029063">
    <property type="entry name" value="SAM-dependent_MTases_sf"/>
</dbReference>
<name>A0A6J4KPT2_9CYAN</name>
<protein>
    <submittedName>
        <fullName evidence="2">Methyltransferase type 12</fullName>
    </submittedName>
</protein>
<organism evidence="2">
    <name type="scientific">uncultured Microcoleus sp</name>
    <dbReference type="NCBI Taxonomy" id="259945"/>
    <lineage>
        <taxon>Bacteria</taxon>
        <taxon>Bacillati</taxon>
        <taxon>Cyanobacteriota</taxon>
        <taxon>Cyanophyceae</taxon>
        <taxon>Oscillatoriophycideae</taxon>
        <taxon>Oscillatoriales</taxon>
        <taxon>Microcoleaceae</taxon>
        <taxon>Microcoleus</taxon>
        <taxon>environmental samples</taxon>
    </lineage>
</organism>
<feature type="domain" description="Methyltransferase" evidence="1">
    <location>
        <begin position="49"/>
        <end position="144"/>
    </location>
</feature>
<dbReference type="InterPro" id="IPR041698">
    <property type="entry name" value="Methyltransf_25"/>
</dbReference>
<evidence type="ECO:0000259" key="1">
    <source>
        <dbReference type="Pfam" id="PF13649"/>
    </source>
</evidence>
<dbReference type="AlphaFoldDB" id="A0A6J4KPT2"/>
<gene>
    <name evidence="2" type="ORF">AVDCRST_MAG84-781</name>
</gene>
<evidence type="ECO:0000313" key="2">
    <source>
        <dbReference type="EMBL" id="CAA9311024.1"/>
    </source>
</evidence>
<dbReference type="EMBL" id="CADCTZ010000115">
    <property type="protein sequence ID" value="CAA9311024.1"/>
    <property type="molecule type" value="Genomic_DNA"/>
</dbReference>
<dbReference type="PANTHER" id="PTHR43591:SF110">
    <property type="entry name" value="RHODANESE DOMAIN-CONTAINING PROTEIN"/>
    <property type="match status" value="1"/>
</dbReference>
<keyword evidence="2" id="KW-0808">Transferase</keyword>
<dbReference type="SUPFAM" id="SSF53335">
    <property type="entry name" value="S-adenosyl-L-methionine-dependent methyltransferases"/>
    <property type="match status" value="1"/>
</dbReference>
<reference evidence="2" key="1">
    <citation type="submission" date="2020-02" db="EMBL/GenBank/DDBJ databases">
        <authorList>
            <person name="Meier V. D."/>
        </authorList>
    </citation>
    <scope>NUCLEOTIDE SEQUENCE</scope>
    <source>
        <strain evidence="2">AVDCRST_MAG84</strain>
    </source>
</reference>
<dbReference type="Gene3D" id="3.40.50.150">
    <property type="entry name" value="Vaccinia Virus protein VP39"/>
    <property type="match status" value="1"/>
</dbReference>
<dbReference type="CDD" id="cd02440">
    <property type="entry name" value="AdoMet_MTases"/>
    <property type="match status" value="1"/>
</dbReference>
<keyword evidence="2" id="KW-0489">Methyltransferase</keyword>
<dbReference type="GO" id="GO:0032259">
    <property type="term" value="P:methylation"/>
    <property type="evidence" value="ECO:0007669"/>
    <property type="project" value="UniProtKB-KW"/>
</dbReference>
<sequence>MNLDAVRQHFEQRAFDYDGLIPRLIPRYREQHDVILQLITSETNANIKVLDLGAGTGILSAVILSAFPQATVLAFDMAENMLKTCQTNLSAFRERLTLQQGNFAEDDFGSGYDLVVSGLAIHHLDSAGKQQLFHKLFHSMNPGGILLIRDIVTGATPRLTEQYEQLWRQYMKANGEDDAAWFQKYLEEDIPSSVEEQTKWLAEAGFADAGCHWRYLNFAIFGGVIPR</sequence>
<accession>A0A6J4KPT2</accession>
<dbReference type="PANTHER" id="PTHR43591">
    <property type="entry name" value="METHYLTRANSFERASE"/>
    <property type="match status" value="1"/>
</dbReference>
<dbReference type="GO" id="GO:0008168">
    <property type="term" value="F:methyltransferase activity"/>
    <property type="evidence" value="ECO:0007669"/>
    <property type="project" value="UniProtKB-KW"/>
</dbReference>
<proteinExistence type="predicted"/>
<dbReference type="Pfam" id="PF13649">
    <property type="entry name" value="Methyltransf_25"/>
    <property type="match status" value="1"/>
</dbReference>